<dbReference type="InterPro" id="IPR000300">
    <property type="entry name" value="IPPc"/>
</dbReference>
<gene>
    <name evidence="3" type="ORF">D9619_009908</name>
</gene>
<evidence type="ECO:0000313" key="3">
    <source>
        <dbReference type="EMBL" id="KAF5325183.1"/>
    </source>
</evidence>
<dbReference type="Gene3D" id="1.10.555.10">
    <property type="entry name" value="Rho GTPase activation protein"/>
    <property type="match status" value="1"/>
</dbReference>
<dbReference type="InterPro" id="IPR036691">
    <property type="entry name" value="Endo/exonu/phosph_ase_sf"/>
</dbReference>
<dbReference type="AlphaFoldDB" id="A0A8H5F6M6"/>
<organism evidence="3 4">
    <name type="scientific">Psilocybe cf. subviscida</name>
    <dbReference type="NCBI Taxonomy" id="2480587"/>
    <lineage>
        <taxon>Eukaryota</taxon>
        <taxon>Fungi</taxon>
        <taxon>Dikarya</taxon>
        <taxon>Basidiomycota</taxon>
        <taxon>Agaricomycotina</taxon>
        <taxon>Agaricomycetes</taxon>
        <taxon>Agaricomycetidae</taxon>
        <taxon>Agaricales</taxon>
        <taxon>Agaricineae</taxon>
        <taxon>Strophariaceae</taxon>
        <taxon>Psilocybe</taxon>
    </lineage>
</organism>
<feature type="region of interest" description="Disordered" evidence="1">
    <location>
        <begin position="332"/>
        <end position="357"/>
    </location>
</feature>
<dbReference type="InterPro" id="IPR008936">
    <property type="entry name" value="Rho_GTPase_activation_prot"/>
</dbReference>
<dbReference type="EMBL" id="JAACJJ010000015">
    <property type="protein sequence ID" value="KAF5325183.1"/>
    <property type="molecule type" value="Genomic_DNA"/>
</dbReference>
<dbReference type="Pfam" id="PF21310">
    <property type="entry name" value="OCRL-like_ASH"/>
    <property type="match status" value="1"/>
</dbReference>
<dbReference type="Proteomes" id="UP000567179">
    <property type="component" value="Unassembled WGS sequence"/>
</dbReference>
<dbReference type="InterPro" id="IPR046985">
    <property type="entry name" value="IP5"/>
</dbReference>
<dbReference type="Gene3D" id="3.60.10.10">
    <property type="entry name" value="Endonuclease/exonuclease/phosphatase"/>
    <property type="match status" value="1"/>
</dbReference>
<protein>
    <recommendedName>
        <fullName evidence="2">Inositol polyphosphate-related phosphatase domain-containing protein</fullName>
    </recommendedName>
</protein>
<name>A0A8H5F6M6_9AGAR</name>
<sequence>MAAIVQQLLRSPDEVKAVLETSIAPDHFQSQEVTSASAVHQQYRRVLAVVSHKDDWDLSEEARRVCVFRHAFSLFICKYKASAAQTHSASDAASPTEGQLVIQRVLPIYGSFALTLSQTRRATMDLSNPLKPAVDAYPRSVVSLSITPAEGVSPDGSPPVAFFTQDVEGLRVLMRESKRLKDASDVDPHTVVNLATSGTHFIWLRAYMENRATLSMLPQDIRFLNIPLHERLSPASAGMVGDDHADAQLIKEDWVLHEARRAVTTGRRRLNIRIGTFNVNGKLPTQDLSAWVLPRSNADSRSVERPELPPVNDLSPLSLGEVGRNPFTWNVRQKSSSSAESNKDEQFTPVRVDENEPDDPDLLVLGFQELDLSTEALIYSTSTVREDAWCTAVLAGLGEKVVNYDKLTSKQLVGMLIVIFVKKSLKDCFTDVKTSAAGAGILGVMGNKGGTAVRLTFTPPAPPAENEKIGARIISPWPTTLTFVNAHLAAFDEMYDKRNSDFLDLSRRLNFEGNPELSTAANVTIAEDGSKSGEASDANLAPRVSIYESDALFWLVSSLMSGNWMNLLTRCAQQGDLNYRIDIADSVVRKTLQDGDWDDPPKFAALLRFDQLKKAMRTKMAFDGFLEPHINHMPTYRFSPGLMMDKLGYDMKRKPAWTDRILYMHSPICRVTPVSYTGHPQIYMSDHRPVAANIIVDLDLCDADELKSKAKDLLPSVDKIDGETIHGRGSLKPRDLYIDFEKVQYGVPIQRTVACAFRLVPAGDDAPIHPEWLSIDRLTASVSKTSPIGVILPGESAEIVLRVDMDDNLAAKMNQRPKDLSCTLILHTVLGQDHFISVGGEYQYTCFASSLSRLTRLRGPIRSMASPSDLLPENNAINAPREIMRLVNWLMSCDNHSREIFVSVPDANMSQIIRECLDTGDEFPYQPETSTTQVAVAFAGTLLALLISLPESIVPAHLQPRCLIMTNRDEAFELLDGLLPAAVNVWISITAFLHFMCQSLKDEAYTRQIATTIAPILIRDNPSSSTLPISPAAKRNFLLHFIS</sequence>
<dbReference type="Gene3D" id="2.60.40.10">
    <property type="entry name" value="Immunoglobulins"/>
    <property type="match status" value="1"/>
</dbReference>
<evidence type="ECO:0000259" key="2">
    <source>
        <dbReference type="SMART" id="SM00128"/>
    </source>
</evidence>
<dbReference type="InterPro" id="IPR048869">
    <property type="entry name" value="OCRL-1_2_ASH"/>
</dbReference>
<dbReference type="PANTHER" id="PTHR11200:SF300">
    <property type="entry name" value="TYPE II INOSITOL 1,4,5-TRISPHOSPHATE 5-PHOSPHATASE"/>
    <property type="match status" value="1"/>
</dbReference>
<proteinExistence type="predicted"/>
<evidence type="ECO:0000313" key="4">
    <source>
        <dbReference type="Proteomes" id="UP000567179"/>
    </source>
</evidence>
<accession>A0A8H5F6M6</accession>
<dbReference type="PANTHER" id="PTHR11200">
    <property type="entry name" value="INOSITOL 5-PHOSPHATASE"/>
    <property type="match status" value="1"/>
</dbReference>
<dbReference type="InterPro" id="IPR013783">
    <property type="entry name" value="Ig-like_fold"/>
</dbReference>
<dbReference type="Pfam" id="PF22669">
    <property type="entry name" value="Exo_endo_phos2"/>
    <property type="match status" value="1"/>
</dbReference>
<dbReference type="GO" id="GO:0004439">
    <property type="term" value="F:phosphatidylinositol-4,5-bisphosphate 5-phosphatase activity"/>
    <property type="evidence" value="ECO:0007669"/>
    <property type="project" value="TreeGrafter"/>
</dbReference>
<feature type="domain" description="Inositol polyphosphate-related phosphatase" evidence="2">
    <location>
        <begin position="268"/>
        <end position="702"/>
    </location>
</feature>
<dbReference type="SUPFAM" id="SSF56219">
    <property type="entry name" value="DNase I-like"/>
    <property type="match status" value="1"/>
</dbReference>
<reference evidence="3 4" key="1">
    <citation type="journal article" date="2020" name="ISME J.">
        <title>Uncovering the hidden diversity of litter-decomposition mechanisms in mushroom-forming fungi.</title>
        <authorList>
            <person name="Floudas D."/>
            <person name="Bentzer J."/>
            <person name="Ahren D."/>
            <person name="Johansson T."/>
            <person name="Persson P."/>
            <person name="Tunlid A."/>
        </authorList>
    </citation>
    <scope>NUCLEOTIDE SEQUENCE [LARGE SCALE GENOMIC DNA]</scope>
    <source>
        <strain evidence="3 4">CBS 101986</strain>
    </source>
</reference>
<comment type="caution">
    <text evidence="3">The sequence shown here is derived from an EMBL/GenBank/DDBJ whole genome shotgun (WGS) entry which is preliminary data.</text>
</comment>
<dbReference type="SMART" id="SM00128">
    <property type="entry name" value="IPPc"/>
    <property type="match status" value="1"/>
</dbReference>
<dbReference type="SUPFAM" id="SSF48350">
    <property type="entry name" value="GTPase activation domain, GAP"/>
    <property type="match status" value="1"/>
</dbReference>
<keyword evidence="4" id="KW-1185">Reference proteome</keyword>
<feature type="compositionally biased region" description="Basic and acidic residues" evidence="1">
    <location>
        <begin position="341"/>
        <end position="354"/>
    </location>
</feature>
<dbReference type="GO" id="GO:0046856">
    <property type="term" value="P:phosphatidylinositol dephosphorylation"/>
    <property type="evidence" value="ECO:0007669"/>
    <property type="project" value="InterPro"/>
</dbReference>
<evidence type="ECO:0000256" key="1">
    <source>
        <dbReference type="SAM" id="MobiDB-lite"/>
    </source>
</evidence>
<dbReference type="OrthoDB" id="7862313at2759"/>